<keyword evidence="3" id="KW-0731">Sigma factor</keyword>
<dbReference type="InterPro" id="IPR013249">
    <property type="entry name" value="RNA_pol_sigma70_r4_t2"/>
</dbReference>
<dbReference type="InterPro" id="IPR039425">
    <property type="entry name" value="RNA_pol_sigma-70-like"/>
</dbReference>
<dbReference type="InterPro" id="IPR014284">
    <property type="entry name" value="RNA_pol_sigma-70_dom"/>
</dbReference>
<feature type="region of interest" description="Disordered" evidence="5">
    <location>
        <begin position="66"/>
        <end position="93"/>
    </location>
</feature>
<evidence type="ECO:0000256" key="5">
    <source>
        <dbReference type="SAM" id="MobiDB-lite"/>
    </source>
</evidence>
<dbReference type="EMBL" id="CP060717">
    <property type="protein sequence ID" value="QNN66123.1"/>
    <property type="molecule type" value="Genomic_DNA"/>
</dbReference>
<comment type="similarity">
    <text evidence="1">Belongs to the sigma-70 factor family. ECF subfamily.</text>
</comment>
<evidence type="ECO:0000259" key="7">
    <source>
        <dbReference type="Pfam" id="PF08281"/>
    </source>
</evidence>
<evidence type="ECO:0000256" key="2">
    <source>
        <dbReference type="ARBA" id="ARBA00023015"/>
    </source>
</evidence>
<proteinExistence type="inferred from homology"/>
<evidence type="ECO:0000313" key="8">
    <source>
        <dbReference type="EMBL" id="QNN66123.1"/>
    </source>
</evidence>
<feature type="domain" description="RNA polymerase sigma factor 70 region 4 type 2" evidence="7">
    <location>
        <begin position="105"/>
        <end position="154"/>
    </location>
</feature>
<dbReference type="GO" id="GO:0016987">
    <property type="term" value="F:sigma factor activity"/>
    <property type="evidence" value="ECO:0007669"/>
    <property type="project" value="UniProtKB-KW"/>
</dbReference>
<dbReference type="Pfam" id="PF04542">
    <property type="entry name" value="Sigma70_r2"/>
    <property type="match status" value="1"/>
</dbReference>
<dbReference type="NCBIfam" id="TIGR02937">
    <property type="entry name" value="sigma70-ECF"/>
    <property type="match status" value="1"/>
</dbReference>
<dbReference type="AlphaFoldDB" id="A0A7G9SE48"/>
<keyword evidence="4" id="KW-0804">Transcription</keyword>
<dbReference type="InterPro" id="IPR013325">
    <property type="entry name" value="RNA_pol_sigma_r2"/>
</dbReference>
<evidence type="ECO:0000313" key="9">
    <source>
        <dbReference type="Proteomes" id="UP000515955"/>
    </source>
</evidence>
<organism evidence="8 9">
    <name type="scientific">Sphingomonas rhizophila</name>
    <dbReference type="NCBI Taxonomy" id="2071607"/>
    <lineage>
        <taxon>Bacteria</taxon>
        <taxon>Pseudomonadati</taxon>
        <taxon>Pseudomonadota</taxon>
        <taxon>Alphaproteobacteria</taxon>
        <taxon>Sphingomonadales</taxon>
        <taxon>Sphingomonadaceae</taxon>
        <taxon>Sphingomonas</taxon>
    </lineage>
</organism>
<dbReference type="GO" id="GO:0003677">
    <property type="term" value="F:DNA binding"/>
    <property type="evidence" value="ECO:0007669"/>
    <property type="project" value="InterPro"/>
</dbReference>
<dbReference type="InterPro" id="IPR036388">
    <property type="entry name" value="WH-like_DNA-bd_sf"/>
</dbReference>
<dbReference type="Proteomes" id="UP000515955">
    <property type="component" value="Chromosome"/>
</dbReference>
<evidence type="ECO:0000256" key="1">
    <source>
        <dbReference type="ARBA" id="ARBA00010641"/>
    </source>
</evidence>
<dbReference type="SUPFAM" id="SSF88659">
    <property type="entry name" value="Sigma3 and sigma4 domains of RNA polymerase sigma factors"/>
    <property type="match status" value="1"/>
</dbReference>
<name>A0A7G9SE48_9SPHN</name>
<dbReference type="KEGG" id="srhi:H9L12_01290"/>
<dbReference type="InterPro" id="IPR007627">
    <property type="entry name" value="RNA_pol_sigma70_r2"/>
</dbReference>
<dbReference type="InterPro" id="IPR013324">
    <property type="entry name" value="RNA_pol_sigma_r3/r4-like"/>
</dbReference>
<keyword evidence="2" id="KW-0805">Transcription regulation</keyword>
<dbReference type="SUPFAM" id="SSF88946">
    <property type="entry name" value="Sigma2 domain of RNA polymerase sigma factors"/>
    <property type="match status" value="1"/>
</dbReference>
<gene>
    <name evidence="8" type="ORF">H9L12_01290</name>
</gene>
<feature type="domain" description="RNA polymerase sigma-70 region 2" evidence="6">
    <location>
        <begin position="11"/>
        <end position="65"/>
    </location>
</feature>
<protein>
    <submittedName>
        <fullName evidence="8">Sigma-70 family RNA polymerase sigma factor</fullName>
    </submittedName>
</protein>
<dbReference type="PANTHER" id="PTHR43133">
    <property type="entry name" value="RNA POLYMERASE ECF-TYPE SIGMA FACTO"/>
    <property type="match status" value="1"/>
</dbReference>
<reference evidence="8 9" key="1">
    <citation type="submission" date="2020-08" db="EMBL/GenBank/DDBJ databases">
        <title>Genome sequence of Sphingomonas rhizophila KACC 19189T.</title>
        <authorList>
            <person name="Hyun D.-W."/>
            <person name="Bae J.-W."/>
        </authorList>
    </citation>
    <scope>NUCLEOTIDE SEQUENCE [LARGE SCALE GENOMIC DNA]</scope>
    <source>
        <strain evidence="8 9">KACC 19189</strain>
    </source>
</reference>
<dbReference type="GO" id="GO:0006352">
    <property type="term" value="P:DNA-templated transcription initiation"/>
    <property type="evidence" value="ECO:0007669"/>
    <property type="project" value="InterPro"/>
</dbReference>
<dbReference type="Gene3D" id="1.10.10.10">
    <property type="entry name" value="Winged helix-like DNA-binding domain superfamily/Winged helix DNA-binding domain"/>
    <property type="match status" value="1"/>
</dbReference>
<accession>A0A7G9SE48</accession>
<evidence type="ECO:0000259" key="6">
    <source>
        <dbReference type="Pfam" id="PF04542"/>
    </source>
</evidence>
<evidence type="ECO:0000256" key="4">
    <source>
        <dbReference type="ARBA" id="ARBA00023163"/>
    </source>
</evidence>
<dbReference type="PANTHER" id="PTHR43133:SF63">
    <property type="entry name" value="RNA POLYMERASE SIGMA FACTOR FECI-RELATED"/>
    <property type="match status" value="1"/>
</dbReference>
<dbReference type="Pfam" id="PF08281">
    <property type="entry name" value="Sigma70_r4_2"/>
    <property type="match status" value="1"/>
</dbReference>
<sequence length="165" mass="18831">MSVLDENSDRLLRYFRAHGAGEAAEDLLQELRVKVMTTPTGPLGAPVSYLFRAATNLVIDRRRAETQSRKRDDAWTDLADLQEGRSSQAPSPERVIDSRRTLALVEEGLAELTPRARTILRRHRVEGETQRRIAAELGISQSTVESDLREAYRLLHRIRERLDEE</sequence>
<evidence type="ECO:0000256" key="3">
    <source>
        <dbReference type="ARBA" id="ARBA00023082"/>
    </source>
</evidence>
<dbReference type="Gene3D" id="1.10.1740.10">
    <property type="match status" value="1"/>
</dbReference>
<keyword evidence="9" id="KW-1185">Reference proteome</keyword>